<dbReference type="AlphaFoldDB" id="A0A5B7WX50"/>
<dbReference type="Pfam" id="PF08327">
    <property type="entry name" value="AHSA1"/>
    <property type="match status" value="1"/>
</dbReference>
<dbReference type="EMBL" id="CP034412">
    <property type="protein sequence ID" value="QCY48499.1"/>
    <property type="molecule type" value="Genomic_DNA"/>
</dbReference>
<dbReference type="Gene3D" id="3.30.530.20">
    <property type="match status" value="1"/>
</dbReference>
<gene>
    <name evidence="3" type="ORF">GcLGCM259_2792</name>
</gene>
<evidence type="ECO:0000256" key="1">
    <source>
        <dbReference type="ARBA" id="ARBA00006817"/>
    </source>
</evidence>
<dbReference type="CDD" id="cd07814">
    <property type="entry name" value="SRPBCC_CalC_Aha1-like"/>
    <property type="match status" value="1"/>
</dbReference>
<accession>A0A5B7WX50</accession>
<dbReference type="Proteomes" id="UP000307000">
    <property type="component" value="Chromosome"/>
</dbReference>
<dbReference type="RefSeq" id="WP_246049900.1">
    <property type="nucleotide sequence ID" value="NZ_CP034412.1"/>
</dbReference>
<dbReference type="InterPro" id="IPR023393">
    <property type="entry name" value="START-like_dom_sf"/>
</dbReference>
<keyword evidence="4" id="KW-1185">Reference proteome</keyword>
<evidence type="ECO:0000259" key="2">
    <source>
        <dbReference type="Pfam" id="PF08327"/>
    </source>
</evidence>
<feature type="domain" description="Activator of Hsp90 ATPase homologue 1/2-like C-terminal" evidence="2">
    <location>
        <begin position="12"/>
        <end position="124"/>
    </location>
</feature>
<name>A0A5B7WX50_9MICC</name>
<comment type="similarity">
    <text evidence="1">Belongs to the AHA1 family.</text>
</comment>
<evidence type="ECO:0000313" key="3">
    <source>
        <dbReference type="EMBL" id="QCY48499.1"/>
    </source>
</evidence>
<proteinExistence type="inferred from homology"/>
<organism evidence="3 4">
    <name type="scientific">Glutamicibacter creatinolyticus</name>
    <dbReference type="NCBI Taxonomy" id="162496"/>
    <lineage>
        <taxon>Bacteria</taxon>
        <taxon>Bacillati</taxon>
        <taxon>Actinomycetota</taxon>
        <taxon>Actinomycetes</taxon>
        <taxon>Micrococcales</taxon>
        <taxon>Micrococcaceae</taxon>
        <taxon>Glutamicibacter</taxon>
    </lineage>
</organism>
<reference evidence="3 4" key="1">
    <citation type="submission" date="2018-12" db="EMBL/GenBank/DDBJ databases">
        <title>Complete Genome Sequence of Glutamicibacter creatinolyticus strain LGCM259,isolated from an abscess of a 12-year-old mare in Italy.</title>
        <authorList>
            <person name="Santos R.G."/>
            <person name="Silva A.L."/>
            <person name="Seyffert N."/>
            <person name="Castro T.L.P."/>
            <person name="Attili A.R."/>
            <person name="Rifici C."/>
            <person name="Mazzullo G."/>
            <person name="Brenig B."/>
            <person name="Venanzi F."/>
            <person name="Azevedo V."/>
        </authorList>
    </citation>
    <scope>NUCLEOTIDE SEQUENCE [LARGE SCALE GENOMIC DNA]</scope>
    <source>
        <strain evidence="3 4">LGCM 259</strain>
    </source>
</reference>
<protein>
    <submittedName>
        <fullName evidence="3">Purine permease</fullName>
    </submittedName>
</protein>
<dbReference type="SUPFAM" id="SSF55961">
    <property type="entry name" value="Bet v1-like"/>
    <property type="match status" value="1"/>
</dbReference>
<sequence>MTELVLTRHFAAPRTAVWAAFCEPEIIAQWWGPAGWGIKESSVVLEPKVGGRHELVMYQHQNPTQEVPLKATITEFDEYTCLVSADGPHEMTLDLVIHTRIDLKEFAGQTIVTLTQGPLPREVLPMSICEAVMPQGRPSNSMERVNPVIACLVTA</sequence>
<evidence type="ECO:0000313" key="4">
    <source>
        <dbReference type="Proteomes" id="UP000307000"/>
    </source>
</evidence>
<dbReference type="InterPro" id="IPR013538">
    <property type="entry name" value="ASHA1/2-like_C"/>
</dbReference>
<dbReference type="KEGG" id="gcr:GcLGCM259_2792"/>